<evidence type="ECO:0000256" key="5">
    <source>
        <dbReference type="SAM" id="MobiDB-lite"/>
    </source>
</evidence>
<keyword evidence="3" id="KW-0564">Palmitate</keyword>
<dbReference type="SUPFAM" id="SSF141488">
    <property type="entry name" value="YdhA-like"/>
    <property type="match status" value="1"/>
</dbReference>
<dbReference type="EMBL" id="BJOC01000046">
    <property type="protein sequence ID" value="GED23724.1"/>
    <property type="molecule type" value="Genomic_DNA"/>
</dbReference>
<reference evidence="7 8" key="1">
    <citation type="submission" date="2019-06" db="EMBL/GenBank/DDBJ databases">
        <title>Whole genome shotgun sequence of Halomonas halmophila NBRC 15537.</title>
        <authorList>
            <person name="Hosoyama A."/>
            <person name="Uohara A."/>
            <person name="Ohji S."/>
            <person name="Ichikawa N."/>
        </authorList>
    </citation>
    <scope>NUCLEOTIDE SEQUENCE [LARGE SCALE GENOMIC DNA]</scope>
    <source>
        <strain evidence="7 8">NBRC 15537</strain>
    </source>
</reference>
<evidence type="ECO:0000313" key="7">
    <source>
        <dbReference type="EMBL" id="GED23724.1"/>
    </source>
</evidence>
<proteinExistence type="predicted"/>
<dbReference type="Proteomes" id="UP000319812">
    <property type="component" value="Unassembled WGS sequence"/>
</dbReference>
<dbReference type="InterPro" id="IPR018660">
    <property type="entry name" value="MliC"/>
</dbReference>
<keyword evidence="4" id="KW-0449">Lipoprotein</keyword>
<accession>A0A4Y4F7B5</accession>
<comment type="caution">
    <text evidence="7">The sequence shown here is derived from an EMBL/GenBank/DDBJ whole genome shotgun (WGS) entry which is preliminary data.</text>
</comment>
<organism evidence="7 8">
    <name type="scientific">Halomonas halmophila</name>
    <dbReference type="NCBI Taxonomy" id="252"/>
    <lineage>
        <taxon>Bacteria</taxon>
        <taxon>Pseudomonadati</taxon>
        <taxon>Pseudomonadota</taxon>
        <taxon>Gammaproteobacteria</taxon>
        <taxon>Oceanospirillales</taxon>
        <taxon>Halomonadaceae</taxon>
        <taxon>Halomonas</taxon>
    </lineage>
</organism>
<evidence type="ECO:0000259" key="6">
    <source>
        <dbReference type="Pfam" id="PF09864"/>
    </source>
</evidence>
<evidence type="ECO:0000256" key="1">
    <source>
        <dbReference type="ARBA" id="ARBA00022729"/>
    </source>
</evidence>
<keyword evidence="2" id="KW-0472">Membrane</keyword>
<protein>
    <recommendedName>
        <fullName evidence="6">C-type lysozyme inhibitor domain-containing protein</fullName>
    </recommendedName>
</protein>
<dbReference type="Gene3D" id="2.40.128.200">
    <property type="match status" value="1"/>
</dbReference>
<feature type="compositionally biased region" description="Polar residues" evidence="5">
    <location>
        <begin position="80"/>
        <end position="90"/>
    </location>
</feature>
<evidence type="ECO:0000256" key="3">
    <source>
        <dbReference type="ARBA" id="ARBA00023139"/>
    </source>
</evidence>
<name>A0A4Y4F7B5_9GAMM</name>
<keyword evidence="8" id="KW-1185">Reference proteome</keyword>
<dbReference type="Pfam" id="PF09864">
    <property type="entry name" value="MliC"/>
    <property type="match status" value="1"/>
</dbReference>
<evidence type="ECO:0000256" key="2">
    <source>
        <dbReference type="ARBA" id="ARBA00023136"/>
    </source>
</evidence>
<gene>
    <name evidence="7" type="ORF">HHA01_27010</name>
</gene>
<evidence type="ECO:0000313" key="8">
    <source>
        <dbReference type="Proteomes" id="UP000319812"/>
    </source>
</evidence>
<dbReference type="InterPro" id="IPR036328">
    <property type="entry name" value="MliC_sf"/>
</dbReference>
<feature type="region of interest" description="Disordered" evidence="5">
    <location>
        <begin position="66"/>
        <end position="94"/>
    </location>
</feature>
<feature type="domain" description="C-type lysozyme inhibitor" evidence="6">
    <location>
        <begin position="112"/>
        <end position="171"/>
    </location>
</feature>
<keyword evidence="1" id="KW-0732">Signal</keyword>
<sequence length="293" mass="31464">MSGRVLRIAERESPGGANPLGGCYGIGTMDRERTRIFAMFCISPVVRFGAPTLLALGLAGCAAAPSSSEAPSPPSVDSGDASSETSSADQASKAPLLPSALFPGEAERFVGWQCEPDQSLVTAHGEDTLRLWSAHGAYRLDPAVVASGARYQQGDLSFWSKGSEATVESQYGRLKCQQNMRHRALTRESHPGVMFQARGNEPGWMIELANDKPRISMSLDYGERQVNLPYQVKALDNDAGRVVLTSGQAARPFELRIEAGACFDDMSGQPWPARVTLEVNDEVYRGCGQGIAP</sequence>
<evidence type="ECO:0000256" key="4">
    <source>
        <dbReference type="ARBA" id="ARBA00023288"/>
    </source>
</evidence>
<dbReference type="AlphaFoldDB" id="A0A4Y4F7B5"/>